<feature type="domain" description="GAG-pre-integrase" evidence="1">
    <location>
        <begin position="87"/>
        <end position="137"/>
    </location>
</feature>
<accession>A0A699JP17</accession>
<evidence type="ECO:0000259" key="1">
    <source>
        <dbReference type="Pfam" id="PF13976"/>
    </source>
</evidence>
<evidence type="ECO:0000313" key="2">
    <source>
        <dbReference type="EMBL" id="GFA44562.1"/>
    </source>
</evidence>
<proteinExistence type="predicted"/>
<name>A0A699JP17_TANCI</name>
<sequence length="169" mass="18767">TRTRTGNVGQAEQSLRHQLQAHVGSLGTIDSTQEIALPRAFNTLTLHDFGNEGWNMHIVKDYSTRQILLRCDSSGDLYLVTKPTTYPQAFITSQHMWHQRLGHLGSEVLRSLISSTSILCNKTKSSMLCHACQLGKHVKLPFVSSDSIVNSPFDIVHSDLRTSPLPSIS</sequence>
<dbReference type="InterPro" id="IPR025724">
    <property type="entry name" value="GAG-pre-integrase_dom"/>
</dbReference>
<feature type="non-terminal residue" evidence="2">
    <location>
        <position position="1"/>
    </location>
</feature>
<dbReference type="AlphaFoldDB" id="A0A699JP17"/>
<gene>
    <name evidence="2" type="ORF">Tci_616534</name>
</gene>
<organism evidence="2">
    <name type="scientific">Tanacetum cinerariifolium</name>
    <name type="common">Dalmatian daisy</name>
    <name type="synonym">Chrysanthemum cinerariifolium</name>
    <dbReference type="NCBI Taxonomy" id="118510"/>
    <lineage>
        <taxon>Eukaryota</taxon>
        <taxon>Viridiplantae</taxon>
        <taxon>Streptophyta</taxon>
        <taxon>Embryophyta</taxon>
        <taxon>Tracheophyta</taxon>
        <taxon>Spermatophyta</taxon>
        <taxon>Magnoliopsida</taxon>
        <taxon>eudicotyledons</taxon>
        <taxon>Gunneridae</taxon>
        <taxon>Pentapetalae</taxon>
        <taxon>asterids</taxon>
        <taxon>campanulids</taxon>
        <taxon>Asterales</taxon>
        <taxon>Asteraceae</taxon>
        <taxon>Asteroideae</taxon>
        <taxon>Anthemideae</taxon>
        <taxon>Anthemidinae</taxon>
        <taxon>Tanacetum</taxon>
    </lineage>
</organism>
<dbReference type="EMBL" id="BKCJ010425359">
    <property type="protein sequence ID" value="GFA44562.1"/>
    <property type="molecule type" value="Genomic_DNA"/>
</dbReference>
<dbReference type="Pfam" id="PF13976">
    <property type="entry name" value="gag_pre-integrs"/>
    <property type="match status" value="1"/>
</dbReference>
<reference evidence="2" key="1">
    <citation type="journal article" date="2019" name="Sci. Rep.">
        <title>Draft genome of Tanacetum cinerariifolium, the natural source of mosquito coil.</title>
        <authorList>
            <person name="Yamashiro T."/>
            <person name="Shiraishi A."/>
            <person name="Satake H."/>
            <person name="Nakayama K."/>
        </authorList>
    </citation>
    <scope>NUCLEOTIDE SEQUENCE</scope>
</reference>
<comment type="caution">
    <text evidence="2">The sequence shown here is derived from an EMBL/GenBank/DDBJ whole genome shotgun (WGS) entry which is preliminary data.</text>
</comment>
<protein>
    <submittedName>
        <fullName evidence="2">Ribonuclease H-like domain-containing protein</fullName>
    </submittedName>
</protein>